<dbReference type="Proteomes" id="UP001257914">
    <property type="component" value="Unassembled WGS sequence"/>
</dbReference>
<dbReference type="SUPFAM" id="SSF51735">
    <property type="entry name" value="NAD(P)-binding Rossmann-fold domains"/>
    <property type="match status" value="1"/>
</dbReference>
<organism evidence="4 5">
    <name type="scientific">Psychrosphaera aquimarina</name>
    <dbReference type="NCBI Taxonomy" id="2044854"/>
    <lineage>
        <taxon>Bacteria</taxon>
        <taxon>Pseudomonadati</taxon>
        <taxon>Pseudomonadota</taxon>
        <taxon>Gammaproteobacteria</taxon>
        <taxon>Alteromonadales</taxon>
        <taxon>Pseudoalteromonadaceae</taxon>
        <taxon>Psychrosphaera</taxon>
    </lineage>
</organism>
<dbReference type="Gene3D" id="3.40.50.720">
    <property type="entry name" value="NAD(P)-binding Rossmann-like Domain"/>
    <property type="match status" value="1"/>
</dbReference>
<dbReference type="Pfam" id="PF22725">
    <property type="entry name" value="GFO_IDH_MocA_C3"/>
    <property type="match status" value="1"/>
</dbReference>
<dbReference type="EMBL" id="JAWCUA010000010">
    <property type="protein sequence ID" value="MDU0114737.1"/>
    <property type="molecule type" value="Genomic_DNA"/>
</dbReference>
<evidence type="ECO:0000259" key="2">
    <source>
        <dbReference type="Pfam" id="PF01408"/>
    </source>
</evidence>
<name>A0ABU3R4X5_9GAMM</name>
<protein>
    <submittedName>
        <fullName evidence="4">Gfo/Idh/MocA family oxidoreductase</fullName>
    </submittedName>
</protein>
<feature type="domain" description="Gfo/Idh/MocA-like oxidoreductase N-terminal" evidence="2">
    <location>
        <begin position="4"/>
        <end position="123"/>
    </location>
</feature>
<comment type="caution">
    <text evidence="4">The sequence shown here is derived from an EMBL/GenBank/DDBJ whole genome shotgun (WGS) entry which is preliminary data.</text>
</comment>
<feature type="domain" description="GFO/IDH/MocA-like oxidoreductase" evidence="3">
    <location>
        <begin position="143"/>
        <end position="252"/>
    </location>
</feature>
<reference evidence="4 5" key="1">
    <citation type="submission" date="2023-10" db="EMBL/GenBank/DDBJ databases">
        <title>Psychrosphaera aquimaarina strain SW33 isolated from seawater.</title>
        <authorList>
            <person name="Bayburt H."/>
            <person name="Kim J.M."/>
            <person name="Choi B.J."/>
            <person name="Jeon C.O."/>
        </authorList>
    </citation>
    <scope>NUCLEOTIDE SEQUENCE [LARGE SCALE GENOMIC DNA]</scope>
    <source>
        <strain evidence="4 5">KCTC 52743</strain>
    </source>
</reference>
<dbReference type="PANTHER" id="PTHR43054:SF1">
    <property type="entry name" value="SCYLLO-INOSITOL 2-DEHYDROGENASE (NADP(+)) IOLU"/>
    <property type="match status" value="1"/>
</dbReference>
<evidence type="ECO:0000313" key="5">
    <source>
        <dbReference type="Proteomes" id="UP001257914"/>
    </source>
</evidence>
<dbReference type="InterPro" id="IPR036291">
    <property type="entry name" value="NAD(P)-bd_dom_sf"/>
</dbReference>
<evidence type="ECO:0000259" key="3">
    <source>
        <dbReference type="Pfam" id="PF22725"/>
    </source>
</evidence>
<sequence>MSVGFAIIGSNFITDTFIKGLQQCSQAKLVGIYSRDPAKAQAKFTQHYGQPDAGIAFGSLEALCACSDVDAVYIASPNSLHFAQSKQCLLAGKHVLLEKPACSNQAQLSELIELANQQKKLLAQGILSFSSPIYDRFKECVNKLGKIERYHGEYCQRSSRLDLLLKGELPNTFNPEFSNGALMDLGIYPMAPMVALFGSPTNLKAQGKLLSTGVDGMGEIQFDYPDMLASIAYSKITLGQNIIEIQGENGRLTVHSTSLFERLELELINGENISIEGVDNVGAMRSQIVAFCQDVQSGTLLPSKVSHQISLAIQQLLDATRKQLGVIYPQDLEN</sequence>
<dbReference type="Gene3D" id="3.30.360.10">
    <property type="entry name" value="Dihydrodipicolinate Reductase, domain 2"/>
    <property type="match status" value="1"/>
</dbReference>
<evidence type="ECO:0000256" key="1">
    <source>
        <dbReference type="ARBA" id="ARBA00022729"/>
    </source>
</evidence>
<dbReference type="SUPFAM" id="SSF55347">
    <property type="entry name" value="Glyceraldehyde-3-phosphate dehydrogenase-like, C-terminal domain"/>
    <property type="match status" value="1"/>
</dbReference>
<evidence type="ECO:0000313" key="4">
    <source>
        <dbReference type="EMBL" id="MDU0114737.1"/>
    </source>
</evidence>
<gene>
    <name evidence="4" type="ORF">RT723_17415</name>
</gene>
<dbReference type="Pfam" id="PF01408">
    <property type="entry name" value="GFO_IDH_MocA"/>
    <property type="match status" value="1"/>
</dbReference>
<proteinExistence type="predicted"/>
<dbReference type="PANTHER" id="PTHR43054">
    <property type="match status" value="1"/>
</dbReference>
<keyword evidence="1" id="KW-0732">Signal</keyword>
<dbReference type="InterPro" id="IPR055170">
    <property type="entry name" value="GFO_IDH_MocA-like_dom"/>
</dbReference>
<dbReference type="RefSeq" id="WP_315948412.1">
    <property type="nucleotide sequence ID" value="NZ_JAWCUA010000010.1"/>
</dbReference>
<dbReference type="InterPro" id="IPR000683">
    <property type="entry name" value="Gfo/Idh/MocA-like_OxRdtase_N"/>
</dbReference>
<accession>A0ABU3R4X5</accession>
<keyword evidence="5" id="KW-1185">Reference proteome</keyword>